<protein>
    <recommendedName>
        <fullName evidence="2">CCHC-type domain-containing protein</fullName>
    </recommendedName>
</protein>
<accession>A0A3Q7GRY4</accession>
<reference evidence="3" key="1">
    <citation type="journal article" date="2012" name="Nature">
        <title>The tomato genome sequence provides insights into fleshy fruit evolution.</title>
        <authorList>
            <consortium name="Tomato Genome Consortium"/>
        </authorList>
    </citation>
    <scope>NUCLEOTIDE SEQUENCE [LARGE SCALE GENOMIC DNA]</scope>
    <source>
        <strain evidence="3">cv. Heinz 1706</strain>
    </source>
</reference>
<evidence type="ECO:0000313" key="3">
    <source>
        <dbReference type="EnsemblPlants" id="Solyc06g007457.1.1"/>
    </source>
</evidence>
<dbReference type="InParanoid" id="A0A3Q7GRY4"/>
<dbReference type="EnsemblPlants" id="Solyc06g007457.1.1">
    <property type="protein sequence ID" value="Solyc06g007457.1.1"/>
    <property type="gene ID" value="Solyc06g007457.1"/>
</dbReference>
<evidence type="ECO:0000313" key="4">
    <source>
        <dbReference type="Proteomes" id="UP000004994"/>
    </source>
</evidence>
<dbReference type="GO" id="GO:0003676">
    <property type="term" value="F:nucleic acid binding"/>
    <property type="evidence" value="ECO:0007669"/>
    <property type="project" value="InterPro"/>
</dbReference>
<dbReference type="Gramene" id="Solyc06g007457.1.1">
    <property type="protein sequence ID" value="Solyc06g007457.1.1"/>
    <property type="gene ID" value="Solyc06g007457.1"/>
</dbReference>
<sequence length="353" mass="39640">MTDMVPTAMFTSNSGPGGHKPRRSYNPNALCDYCNIKGHMRSDCNKLLKCDFCHKTGHLKSNCYKLIGYPAEYKGKRDTIVARNSIYNAGHVSQQYQCDKTETVQSSYNSQMPQMMQSSFSNKMQLQPPSVSSSHNNESQMPSSHYNSQMPLFTPLQHQKLLKMLNQTKLEDISGTSNMTDSTSSTVCQDSGSPSSQNCEDCVNDLSQVSCDITPPPLRKSSRNSRPPIWHKDYVVTAGSKKCNYSLASVLDYEGLSPTYQSFVSKFSVETEPSRNDSNMIHETKAALQHVFKIKDLGELRYFLGLEFARSDSGILIHQRKYTLELLADMGLSGAKPSINTYGNEFKTHFHRI</sequence>
<reference evidence="3" key="2">
    <citation type="submission" date="2019-01" db="UniProtKB">
        <authorList>
            <consortium name="EnsemblPlants"/>
        </authorList>
    </citation>
    <scope>IDENTIFICATION</scope>
    <source>
        <strain evidence="3">cv. Heinz 1706</strain>
    </source>
</reference>
<evidence type="ECO:0000259" key="2">
    <source>
        <dbReference type="SMART" id="SM00343"/>
    </source>
</evidence>
<feature type="compositionally biased region" description="Polar residues" evidence="1">
    <location>
        <begin position="122"/>
        <end position="145"/>
    </location>
</feature>
<proteinExistence type="predicted"/>
<dbReference type="PANTHER" id="PTHR34222:SF87">
    <property type="entry name" value="CCHC-TYPE DOMAIN-CONTAINING PROTEIN"/>
    <property type="match status" value="1"/>
</dbReference>
<dbReference type="SMART" id="SM00343">
    <property type="entry name" value="ZnF_C2HC"/>
    <property type="match status" value="2"/>
</dbReference>
<dbReference type="PANTHER" id="PTHR34222">
    <property type="entry name" value="GAG_PRE-INTEGRS DOMAIN-CONTAINING PROTEIN"/>
    <property type="match status" value="1"/>
</dbReference>
<name>A0A3Q7GRY4_SOLLC</name>
<feature type="region of interest" description="Disordered" evidence="1">
    <location>
        <begin position="117"/>
        <end position="145"/>
    </location>
</feature>
<dbReference type="InterPro" id="IPR001878">
    <property type="entry name" value="Znf_CCHC"/>
</dbReference>
<feature type="domain" description="CCHC-type" evidence="2">
    <location>
        <begin position="49"/>
        <end position="65"/>
    </location>
</feature>
<evidence type="ECO:0000256" key="1">
    <source>
        <dbReference type="SAM" id="MobiDB-lite"/>
    </source>
</evidence>
<dbReference type="InterPro" id="IPR013103">
    <property type="entry name" value="RVT_2"/>
</dbReference>
<keyword evidence="4" id="KW-1185">Reference proteome</keyword>
<feature type="region of interest" description="Disordered" evidence="1">
    <location>
        <begin position="174"/>
        <end position="194"/>
    </location>
</feature>
<feature type="domain" description="CCHC-type" evidence="2">
    <location>
        <begin position="30"/>
        <end position="46"/>
    </location>
</feature>
<organism evidence="3">
    <name type="scientific">Solanum lycopersicum</name>
    <name type="common">Tomato</name>
    <name type="synonym">Lycopersicon esculentum</name>
    <dbReference type="NCBI Taxonomy" id="4081"/>
    <lineage>
        <taxon>Eukaryota</taxon>
        <taxon>Viridiplantae</taxon>
        <taxon>Streptophyta</taxon>
        <taxon>Embryophyta</taxon>
        <taxon>Tracheophyta</taxon>
        <taxon>Spermatophyta</taxon>
        <taxon>Magnoliopsida</taxon>
        <taxon>eudicotyledons</taxon>
        <taxon>Gunneridae</taxon>
        <taxon>Pentapetalae</taxon>
        <taxon>asterids</taxon>
        <taxon>lamiids</taxon>
        <taxon>Solanales</taxon>
        <taxon>Solanaceae</taxon>
        <taxon>Solanoideae</taxon>
        <taxon>Solaneae</taxon>
        <taxon>Solanum</taxon>
        <taxon>Solanum subgen. Lycopersicon</taxon>
    </lineage>
</organism>
<feature type="region of interest" description="Disordered" evidence="1">
    <location>
        <begin position="1"/>
        <end position="21"/>
    </location>
</feature>
<dbReference type="Pfam" id="PF07727">
    <property type="entry name" value="RVT_2"/>
    <property type="match status" value="1"/>
</dbReference>
<dbReference type="AlphaFoldDB" id="A0A3Q7GRY4"/>
<dbReference type="SUPFAM" id="SSF57756">
    <property type="entry name" value="Retrovirus zinc finger-like domains"/>
    <property type="match status" value="1"/>
</dbReference>
<dbReference type="GO" id="GO:0008270">
    <property type="term" value="F:zinc ion binding"/>
    <property type="evidence" value="ECO:0007669"/>
    <property type="project" value="InterPro"/>
</dbReference>
<dbReference type="Gene3D" id="4.10.60.10">
    <property type="entry name" value="Zinc finger, CCHC-type"/>
    <property type="match status" value="1"/>
</dbReference>
<dbReference type="InterPro" id="IPR036875">
    <property type="entry name" value="Znf_CCHC_sf"/>
</dbReference>
<dbReference type="Proteomes" id="UP000004994">
    <property type="component" value="Chromosome 6"/>
</dbReference>